<dbReference type="Pfam" id="PF20553">
    <property type="entry name" value="Methyltransf_35"/>
    <property type="match status" value="2"/>
</dbReference>
<name>A0ABU4JWC6_9CLOT</name>
<keyword evidence="2" id="KW-1185">Reference proteome</keyword>
<reference evidence="1 2" key="1">
    <citation type="submission" date="2023-04" db="EMBL/GenBank/DDBJ databases">
        <title>Clostridium tannerae sp. nov., isolated from the fecal material of an alpaca.</title>
        <authorList>
            <person name="Miller S."/>
            <person name="Hendry M."/>
            <person name="King J."/>
            <person name="Sankaranarayanan K."/>
            <person name="Lawson P.A."/>
        </authorList>
    </citation>
    <scope>NUCLEOTIDE SEQUENCE [LARGE SCALE GENOMIC DNA]</scope>
    <source>
        <strain evidence="1 2">A1-XYC3</strain>
    </source>
</reference>
<evidence type="ECO:0000313" key="1">
    <source>
        <dbReference type="EMBL" id="MDW8802460.1"/>
    </source>
</evidence>
<proteinExistence type="predicted"/>
<dbReference type="RefSeq" id="WP_318798787.1">
    <property type="nucleotide sequence ID" value="NZ_JARUJP010000021.1"/>
</dbReference>
<comment type="caution">
    <text evidence="1">The sequence shown here is derived from an EMBL/GenBank/DDBJ whole genome shotgun (WGS) entry which is preliminary data.</text>
</comment>
<evidence type="ECO:0000313" key="2">
    <source>
        <dbReference type="Proteomes" id="UP001281656"/>
    </source>
</evidence>
<protein>
    <submittedName>
        <fullName evidence="1">Uncharacterized protein</fullName>
    </submittedName>
</protein>
<dbReference type="EMBL" id="JARUJP010000021">
    <property type="protein sequence ID" value="MDW8802460.1"/>
    <property type="molecule type" value="Genomic_DNA"/>
</dbReference>
<gene>
    <name evidence="1" type="ORF">P8V03_15025</name>
</gene>
<dbReference type="InterPro" id="IPR046788">
    <property type="entry name" value="Methyltransf_35"/>
</dbReference>
<organism evidence="1 2">
    <name type="scientific">Clostridium tanneri</name>
    <dbReference type="NCBI Taxonomy" id="3037988"/>
    <lineage>
        <taxon>Bacteria</taxon>
        <taxon>Bacillati</taxon>
        <taxon>Bacillota</taxon>
        <taxon>Clostridia</taxon>
        <taxon>Eubacteriales</taxon>
        <taxon>Clostridiaceae</taxon>
        <taxon>Clostridium</taxon>
    </lineage>
</organism>
<sequence length="426" mass="51736">MRSYDSIDYRLRMRKFVERKMIKESCQRLYYFDHIDQYRYIGFGSLYFVDFKLFHKELGIKEMISIEYEPDEGKQLRFEFNKPYEFIRMNYKKSTDALNEINFDKRSIVWLDYDGNLEKYMFDDLSILLDNIMSGSIFIISLNTSINGKKTSKLVIELNKHLGKLKKIREKLDKLSLSEIAKSEKLLNELIVNMEKNICGRYNRRELRYYCKEFQKSFITYSSNEKHIYNNVKELNEFNAIIMLIIELLKNEDNCREKNLKVDRFMRDYEGFTTRQKYKENELSDKKSHIVIKEMFDVHINKTIKYINNTRDDPDKIIYKQLYYFTYKDGASMVTFGGILYEKKEEEYYNRCCFENLDYIKNGEEEYNICIPKLTDKEMEYFNNSFFYNGEIASENEWKESELKNECKLYKQIYRYLPHFTNADNL</sequence>
<accession>A0ABU4JWC6</accession>
<dbReference type="Proteomes" id="UP001281656">
    <property type="component" value="Unassembled WGS sequence"/>
</dbReference>